<dbReference type="Gene3D" id="3.90.530.10">
    <property type="entry name" value="XPA C-terminal domain"/>
    <property type="match status" value="1"/>
</dbReference>
<feature type="region of interest" description="Disordered" evidence="4">
    <location>
        <begin position="1"/>
        <end position="131"/>
    </location>
</feature>
<gene>
    <name evidence="6" type="ORF">K457DRAFT_140237</name>
</gene>
<dbReference type="InterPro" id="IPR036047">
    <property type="entry name" value="F-box-like_dom_sf"/>
</dbReference>
<evidence type="ECO:0000256" key="1">
    <source>
        <dbReference type="ARBA" id="ARBA00004123"/>
    </source>
</evidence>
<evidence type="ECO:0000256" key="2">
    <source>
        <dbReference type="ARBA" id="ARBA00022833"/>
    </source>
</evidence>
<dbReference type="InterPro" id="IPR037129">
    <property type="entry name" value="XPA_sf"/>
</dbReference>
<dbReference type="OrthoDB" id="2411074at2759"/>
<dbReference type="SUPFAM" id="SSF46955">
    <property type="entry name" value="Putative DNA-binding domain"/>
    <property type="match status" value="1"/>
</dbReference>
<comment type="subcellular location">
    <subcellularLocation>
        <location evidence="1">Nucleus</location>
    </subcellularLocation>
</comment>
<dbReference type="Pfam" id="PF12937">
    <property type="entry name" value="F-box-like"/>
    <property type="match status" value="1"/>
</dbReference>
<protein>
    <recommendedName>
        <fullName evidence="5">F-box domain-containing protein</fullName>
    </recommendedName>
</protein>
<dbReference type="CDD" id="cd21075">
    <property type="entry name" value="DBD_XPA-like"/>
    <property type="match status" value="1"/>
</dbReference>
<evidence type="ECO:0000256" key="3">
    <source>
        <dbReference type="ARBA" id="ARBA00023242"/>
    </source>
</evidence>
<dbReference type="Proteomes" id="UP000078512">
    <property type="component" value="Unassembled WGS sequence"/>
</dbReference>
<sequence length="375" mass="41483">MILRSSRLGTRQTPESVSTAAASSSSAGQNVDSTDPPVDDAVTTTQDDVTAKTVKRKRPKKQADTSIKPKTHSQDNEGLNQVKSNAGEGISGASKKEDRPKKRNKRVTSSSDTTPATSASTEPEGNAPIIAVPVNRSDPCAVLPTETWHRILSYLPLVKVAQTSSVSKAWLDGSRASQVWKTICDKGGLGKPKLKYKSYMALACANSFWICDGCLSVTKGRPRASYIPLPVSFPISPVADTRHKELDVWMLCFECRRKHYDDAPEDLYADTIGEEHIYYDGMIQMVAKTEAGKTYGLTEEDLKDLEYVVRPNPHYWRGQPMRLYERDKVQQLALVTHAGWVGVDAVRDGTARRRLSLFNQRAKEVQTDSRAHSSQ</sequence>
<dbReference type="Pfam" id="PF05181">
    <property type="entry name" value="XPA_C"/>
    <property type="match status" value="1"/>
</dbReference>
<dbReference type="SMART" id="SM00256">
    <property type="entry name" value="FBOX"/>
    <property type="match status" value="1"/>
</dbReference>
<keyword evidence="7" id="KW-1185">Reference proteome</keyword>
<dbReference type="EMBL" id="KV442065">
    <property type="protein sequence ID" value="OAQ26592.1"/>
    <property type="molecule type" value="Genomic_DNA"/>
</dbReference>
<name>A0A197JMW8_9FUNG</name>
<proteinExistence type="predicted"/>
<dbReference type="STRING" id="1314771.A0A197JMW8"/>
<evidence type="ECO:0000256" key="4">
    <source>
        <dbReference type="SAM" id="MobiDB-lite"/>
    </source>
</evidence>
<keyword evidence="2" id="KW-0862">Zinc</keyword>
<dbReference type="SUPFAM" id="SSF81383">
    <property type="entry name" value="F-box domain"/>
    <property type="match status" value="1"/>
</dbReference>
<keyword evidence="3" id="KW-0539">Nucleus</keyword>
<reference evidence="6 7" key="1">
    <citation type="submission" date="2016-05" db="EMBL/GenBank/DDBJ databases">
        <title>Genome sequencing reveals origins of a unique bacterial endosymbiosis in the earliest lineages of terrestrial Fungi.</title>
        <authorList>
            <consortium name="DOE Joint Genome Institute"/>
            <person name="Uehling J."/>
            <person name="Gryganskyi A."/>
            <person name="Hameed K."/>
            <person name="Tschaplinski T."/>
            <person name="Misztal P."/>
            <person name="Wu S."/>
            <person name="Desiro A."/>
            <person name="Vande Pol N."/>
            <person name="Du Z.-Y."/>
            <person name="Zienkiewicz A."/>
            <person name="Zienkiewicz K."/>
            <person name="Morin E."/>
            <person name="Tisserant E."/>
            <person name="Splivallo R."/>
            <person name="Hainaut M."/>
            <person name="Henrissat B."/>
            <person name="Ohm R."/>
            <person name="Kuo A."/>
            <person name="Yan J."/>
            <person name="Lipzen A."/>
            <person name="Nolan M."/>
            <person name="Labutti K."/>
            <person name="Barry K."/>
            <person name="Goldstein A."/>
            <person name="Labbe J."/>
            <person name="Schadt C."/>
            <person name="Tuskan G."/>
            <person name="Grigoriev I."/>
            <person name="Martin F."/>
            <person name="Vilgalys R."/>
            <person name="Bonito G."/>
        </authorList>
    </citation>
    <scope>NUCLEOTIDE SEQUENCE [LARGE SCALE GENOMIC DNA]</scope>
    <source>
        <strain evidence="6 7">AG-77</strain>
    </source>
</reference>
<organism evidence="6 7">
    <name type="scientific">Linnemannia elongata AG-77</name>
    <dbReference type="NCBI Taxonomy" id="1314771"/>
    <lineage>
        <taxon>Eukaryota</taxon>
        <taxon>Fungi</taxon>
        <taxon>Fungi incertae sedis</taxon>
        <taxon>Mucoromycota</taxon>
        <taxon>Mortierellomycotina</taxon>
        <taxon>Mortierellomycetes</taxon>
        <taxon>Mortierellales</taxon>
        <taxon>Mortierellaceae</taxon>
        <taxon>Linnemannia</taxon>
    </lineage>
</organism>
<feature type="compositionally biased region" description="Low complexity" evidence="4">
    <location>
        <begin position="108"/>
        <end position="124"/>
    </location>
</feature>
<dbReference type="GO" id="GO:0005634">
    <property type="term" value="C:nucleus"/>
    <property type="evidence" value="ECO:0007669"/>
    <property type="project" value="UniProtKB-SubCell"/>
</dbReference>
<feature type="compositionally biased region" description="Low complexity" evidence="4">
    <location>
        <begin position="16"/>
        <end position="52"/>
    </location>
</feature>
<evidence type="ECO:0000313" key="7">
    <source>
        <dbReference type="Proteomes" id="UP000078512"/>
    </source>
</evidence>
<evidence type="ECO:0000313" key="6">
    <source>
        <dbReference type="EMBL" id="OAQ26592.1"/>
    </source>
</evidence>
<evidence type="ECO:0000259" key="5">
    <source>
        <dbReference type="SMART" id="SM00256"/>
    </source>
</evidence>
<dbReference type="Gene3D" id="1.20.1280.50">
    <property type="match status" value="1"/>
</dbReference>
<dbReference type="AlphaFoldDB" id="A0A197JMW8"/>
<feature type="domain" description="F-box" evidence="5">
    <location>
        <begin position="143"/>
        <end position="183"/>
    </location>
</feature>
<dbReference type="InterPro" id="IPR001810">
    <property type="entry name" value="F-box_dom"/>
</dbReference>
<dbReference type="InterPro" id="IPR009061">
    <property type="entry name" value="DNA-bd_dom_put_sf"/>
</dbReference>
<accession>A0A197JMW8</accession>
<dbReference type="InterPro" id="IPR022656">
    <property type="entry name" value="XPA_C"/>
</dbReference>